<dbReference type="OrthoDB" id="752671at2759"/>
<sequence length="184" mass="20737">MNSPHFSDARNSPTGRCSAPPRTDLFEFFFHGPRSPVEMCTADDVFLQGKLLPFGAAPPRPPKKDEIYKPRSLPRDQWQQEAATGYRRLRKAPESDLRVPPPPQTPRTRSRWYLFVLGSVRVPAAMEIKDIRSRQRRRCPAGVPEDSGRWSRQGSKSWKLLRSLSCNGVESAVAAAPPSFVSHV</sequence>
<dbReference type="RefSeq" id="XP_008781936.1">
    <property type="nucleotide sequence ID" value="XM_008783714.4"/>
</dbReference>
<evidence type="ECO:0000313" key="2">
    <source>
        <dbReference type="Proteomes" id="UP000228380"/>
    </source>
</evidence>
<organism evidence="2 3">
    <name type="scientific">Phoenix dactylifera</name>
    <name type="common">Date palm</name>
    <dbReference type="NCBI Taxonomy" id="42345"/>
    <lineage>
        <taxon>Eukaryota</taxon>
        <taxon>Viridiplantae</taxon>
        <taxon>Streptophyta</taxon>
        <taxon>Embryophyta</taxon>
        <taxon>Tracheophyta</taxon>
        <taxon>Spermatophyta</taxon>
        <taxon>Magnoliopsida</taxon>
        <taxon>Liliopsida</taxon>
        <taxon>Arecaceae</taxon>
        <taxon>Coryphoideae</taxon>
        <taxon>Phoeniceae</taxon>
        <taxon>Phoenix</taxon>
    </lineage>
</organism>
<feature type="compositionally biased region" description="Polar residues" evidence="1">
    <location>
        <begin position="1"/>
        <end position="15"/>
    </location>
</feature>
<dbReference type="Proteomes" id="UP000228380">
    <property type="component" value="Unplaced"/>
</dbReference>
<proteinExistence type="predicted"/>
<keyword evidence="2" id="KW-1185">Reference proteome</keyword>
<evidence type="ECO:0000313" key="3">
    <source>
        <dbReference type="RefSeq" id="XP_008781936.1"/>
    </source>
</evidence>
<dbReference type="AlphaFoldDB" id="A0A8B7BN37"/>
<name>A0A8B7BN37_PHODC</name>
<evidence type="ECO:0000256" key="1">
    <source>
        <dbReference type="SAM" id="MobiDB-lite"/>
    </source>
</evidence>
<reference evidence="3" key="1">
    <citation type="submission" date="2025-08" db="UniProtKB">
        <authorList>
            <consortium name="RefSeq"/>
        </authorList>
    </citation>
    <scope>IDENTIFICATION</scope>
    <source>
        <tissue evidence="3">Young leaves</tissue>
    </source>
</reference>
<feature type="region of interest" description="Disordered" evidence="1">
    <location>
        <begin position="54"/>
        <end position="105"/>
    </location>
</feature>
<dbReference type="PANTHER" id="PTHR34130:SF5">
    <property type="entry name" value="OS08G0243800 PROTEIN"/>
    <property type="match status" value="1"/>
</dbReference>
<gene>
    <name evidence="3" type="primary">LOC103701592</name>
</gene>
<accession>A0A8B7BN37</accession>
<dbReference type="PANTHER" id="PTHR34130">
    <property type="entry name" value="OS08G0243800 PROTEIN"/>
    <property type="match status" value="1"/>
</dbReference>
<dbReference type="KEGG" id="pda:103701592"/>
<protein>
    <submittedName>
        <fullName evidence="3">Uncharacterized protein LOC103701592</fullName>
    </submittedName>
</protein>
<dbReference type="GeneID" id="103701592"/>
<feature type="region of interest" description="Disordered" evidence="1">
    <location>
        <begin position="1"/>
        <end position="20"/>
    </location>
</feature>